<sequence length="196" mass="20578">MEPQPPAPSRPPSPALPWSSGRLAALCRRHSVTALRMLMGLLFLWFGGMKLVPEASPAEEMAGRTMEAITFQLVPAGVSLPLLGVLEILIGTGLVTGLLPRLTLTVFFGHLSGTFLALAVLAGEMWSDAGPYPTLAGQYVLKNLVLIAAGVVIAAHGQPPAAVRRAVPRAPATLPAPPRRPARPHAAAREEQRAAG</sequence>
<feature type="compositionally biased region" description="Basic and acidic residues" evidence="1">
    <location>
        <begin position="187"/>
        <end position="196"/>
    </location>
</feature>
<gene>
    <name evidence="3" type="ORF">SAMN05421773_105181</name>
</gene>
<feature type="transmembrane region" description="Helical" evidence="2">
    <location>
        <begin position="69"/>
        <end position="90"/>
    </location>
</feature>
<keyword evidence="4" id="KW-1185">Reference proteome</keyword>
<evidence type="ECO:0000313" key="3">
    <source>
        <dbReference type="EMBL" id="SFC71339.1"/>
    </source>
</evidence>
<feature type="region of interest" description="Disordered" evidence="1">
    <location>
        <begin position="169"/>
        <end position="196"/>
    </location>
</feature>
<evidence type="ECO:0000313" key="4">
    <source>
        <dbReference type="Proteomes" id="UP000199207"/>
    </source>
</evidence>
<keyword evidence="2" id="KW-1133">Transmembrane helix</keyword>
<evidence type="ECO:0000256" key="1">
    <source>
        <dbReference type="SAM" id="MobiDB-lite"/>
    </source>
</evidence>
<reference evidence="3 4" key="1">
    <citation type="submission" date="2016-10" db="EMBL/GenBank/DDBJ databases">
        <authorList>
            <person name="de Groot N.N."/>
        </authorList>
    </citation>
    <scope>NUCLEOTIDE SEQUENCE [LARGE SCALE GENOMIC DNA]</scope>
    <source>
        <strain evidence="3 4">CGMCC 4.5739</strain>
    </source>
</reference>
<dbReference type="RefSeq" id="WP_175541381.1">
    <property type="nucleotide sequence ID" value="NZ_FOLM01000005.1"/>
</dbReference>
<protein>
    <submittedName>
        <fullName evidence="3">Uncharacterized membrane protein YkgB</fullName>
    </submittedName>
</protein>
<feature type="transmembrane region" description="Helical" evidence="2">
    <location>
        <begin position="135"/>
        <end position="155"/>
    </location>
</feature>
<feature type="transmembrane region" description="Helical" evidence="2">
    <location>
        <begin position="102"/>
        <end position="123"/>
    </location>
</feature>
<dbReference type="EMBL" id="FOLM01000005">
    <property type="protein sequence ID" value="SFC71339.1"/>
    <property type="molecule type" value="Genomic_DNA"/>
</dbReference>
<keyword evidence="2" id="KW-0472">Membrane</keyword>
<name>A0A1I1LE95_9ACTN</name>
<accession>A0A1I1LE95</accession>
<dbReference type="AlphaFoldDB" id="A0A1I1LE95"/>
<evidence type="ECO:0000256" key="2">
    <source>
        <dbReference type="SAM" id="Phobius"/>
    </source>
</evidence>
<organism evidence="3 4">
    <name type="scientific">Streptomyces aidingensis</name>
    <dbReference type="NCBI Taxonomy" id="910347"/>
    <lineage>
        <taxon>Bacteria</taxon>
        <taxon>Bacillati</taxon>
        <taxon>Actinomycetota</taxon>
        <taxon>Actinomycetes</taxon>
        <taxon>Kitasatosporales</taxon>
        <taxon>Streptomycetaceae</taxon>
        <taxon>Streptomyces</taxon>
    </lineage>
</organism>
<keyword evidence="2" id="KW-0812">Transmembrane</keyword>
<proteinExistence type="predicted"/>
<feature type="transmembrane region" description="Helical" evidence="2">
    <location>
        <begin position="32"/>
        <end position="49"/>
    </location>
</feature>
<dbReference type="Proteomes" id="UP000199207">
    <property type="component" value="Unassembled WGS sequence"/>
</dbReference>